<protein>
    <submittedName>
        <fullName evidence="4">CDP-glucose 4,6-dehydratase</fullName>
    </submittedName>
</protein>
<dbReference type="PANTHER" id="PTHR43000">
    <property type="entry name" value="DTDP-D-GLUCOSE 4,6-DEHYDRATASE-RELATED"/>
    <property type="match status" value="1"/>
</dbReference>
<dbReference type="eggNOG" id="COG0451">
    <property type="taxonomic scope" value="Bacteria"/>
</dbReference>
<dbReference type="AlphaFoldDB" id="A5FW34"/>
<evidence type="ECO:0000256" key="2">
    <source>
        <dbReference type="ARBA" id="ARBA00007637"/>
    </source>
</evidence>
<gene>
    <name evidence="4" type="ordered locus">Acry_0592</name>
</gene>
<organism evidence="4 5">
    <name type="scientific">Acidiphilium cryptum (strain JF-5)</name>
    <dbReference type="NCBI Taxonomy" id="349163"/>
    <lineage>
        <taxon>Bacteria</taxon>
        <taxon>Pseudomonadati</taxon>
        <taxon>Pseudomonadota</taxon>
        <taxon>Alphaproteobacteria</taxon>
        <taxon>Acetobacterales</taxon>
        <taxon>Acidocellaceae</taxon>
        <taxon>Acidiphilium</taxon>
    </lineage>
</organism>
<dbReference type="Pfam" id="PF01370">
    <property type="entry name" value="Epimerase"/>
    <property type="match status" value="1"/>
</dbReference>
<dbReference type="STRING" id="349163.Acry_0592"/>
<evidence type="ECO:0000313" key="5">
    <source>
        <dbReference type="Proteomes" id="UP000000245"/>
    </source>
</evidence>
<sequence>MILFDDAYRGRRVLVTGHTGFKGSWLSMWLARLGADVSGIALDPDTSPSHWDLLGLGIDSRRLDLRNAAALREAVREVRPEVVFHLAAQSLVRRSYRDPLGTWNTNVMGTANLLEACRDVGGLRAVVIATSDKCYQNNEWCWGYRETDPLGGNDPYSASKAATELLAASYRRSFFAGGEAALIATARAGNVIGGGDWSEDRLVPDIVRAIAAGAEVQIRSPRATRPWQHVLEPLSGYLLLGARLLRGDDMFATAWNFGPGPEANLEVATFLEAFAALWPDLRWRAEDMQGPHEAGQLNLDSARARTELGWRPVWEIGEAIERTVAWYRHHATHGLACSENQVDEFEQDAARGDAVWCR</sequence>
<evidence type="ECO:0000313" key="4">
    <source>
        <dbReference type="EMBL" id="ABQ29816.1"/>
    </source>
</evidence>
<dbReference type="NCBIfam" id="TIGR02622">
    <property type="entry name" value="CDP_4_6_dhtase"/>
    <property type="match status" value="1"/>
</dbReference>
<evidence type="ECO:0000259" key="3">
    <source>
        <dbReference type="Pfam" id="PF01370"/>
    </source>
</evidence>
<dbReference type="InterPro" id="IPR036291">
    <property type="entry name" value="NAD(P)-bd_dom_sf"/>
</dbReference>
<accession>A5FW34</accession>
<dbReference type="RefSeq" id="WP_011941629.1">
    <property type="nucleotide sequence ID" value="NC_009484.1"/>
</dbReference>
<dbReference type="KEGG" id="acr:Acry_0592"/>
<reference evidence="4 5" key="1">
    <citation type="submission" date="2007-05" db="EMBL/GenBank/DDBJ databases">
        <title>Complete sequence of chromosome of Acidiphilium cryptum JF-5.</title>
        <authorList>
            <consortium name="US DOE Joint Genome Institute"/>
            <person name="Copeland A."/>
            <person name="Lucas S."/>
            <person name="Lapidus A."/>
            <person name="Barry K."/>
            <person name="Detter J.C."/>
            <person name="Glavina del Rio T."/>
            <person name="Hammon N."/>
            <person name="Israni S."/>
            <person name="Dalin E."/>
            <person name="Tice H."/>
            <person name="Pitluck S."/>
            <person name="Sims D."/>
            <person name="Brettin T."/>
            <person name="Bruce D."/>
            <person name="Han C."/>
            <person name="Schmutz J."/>
            <person name="Larimer F."/>
            <person name="Land M."/>
            <person name="Hauser L."/>
            <person name="Kyrpides N."/>
            <person name="Kim E."/>
            <person name="Magnuson T."/>
            <person name="Richardson P."/>
        </authorList>
    </citation>
    <scope>NUCLEOTIDE SEQUENCE [LARGE SCALE GENOMIC DNA]</scope>
    <source>
        <strain evidence="4 5">JF-5</strain>
    </source>
</reference>
<dbReference type="Gene3D" id="3.90.25.10">
    <property type="entry name" value="UDP-galactose 4-epimerase, domain 1"/>
    <property type="match status" value="1"/>
</dbReference>
<dbReference type="Proteomes" id="UP000000245">
    <property type="component" value="Chromosome"/>
</dbReference>
<comment type="similarity">
    <text evidence="2">Belongs to the NAD(P)-dependent epimerase/dehydratase family.</text>
</comment>
<name>A5FW34_ACICJ</name>
<dbReference type="EMBL" id="CP000697">
    <property type="protein sequence ID" value="ABQ29816.1"/>
    <property type="molecule type" value="Genomic_DNA"/>
</dbReference>
<proteinExistence type="inferred from homology"/>
<dbReference type="SUPFAM" id="SSF51735">
    <property type="entry name" value="NAD(P)-binding Rossmann-fold domains"/>
    <property type="match status" value="1"/>
</dbReference>
<dbReference type="InterPro" id="IPR013445">
    <property type="entry name" value="CDP_4_6_deHydtase"/>
</dbReference>
<dbReference type="HOGENOM" id="CLU_007383_1_7_5"/>
<dbReference type="Gene3D" id="3.40.50.720">
    <property type="entry name" value="NAD(P)-binding Rossmann-like Domain"/>
    <property type="match status" value="1"/>
</dbReference>
<evidence type="ECO:0000256" key="1">
    <source>
        <dbReference type="ARBA" id="ARBA00005125"/>
    </source>
</evidence>
<comment type="pathway">
    <text evidence="1">Bacterial outer membrane biogenesis; LPS O-antigen biosynthesis.</text>
</comment>
<keyword evidence="5" id="KW-1185">Reference proteome</keyword>
<feature type="domain" description="NAD-dependent epimerase/dehydratase" evidence="3">
    <location>
        <begin position="13"/>
        <end position="239"/>
    </location>
</feature>
<dbReference type="InterPro" id="IPR001509">
    <property type="entry name" value="Epimerase_deHydtase"/>
</dbReference>